<dbReference type="AlphaFoldDB" id="A0A9D4FIE5"/>
<name>A0A9D4FIE5_DREPO</name>
<dbReference type="EMBL" id="JAIWYP010000007">
    <property type="protein sequence ID" value="KAH3798897.1"/>
    <property type="molecule type" value="Genomic_DNA"/>
</dbReference>
<gene>
    <name evidence="1" type="ORF">DPMN_152500</name>
</gene>
<accession>A0A9D4FIE5</accession>
<evidence type="ECO:0000313" key="2">
    <source>
        <dbReference type="Proteomes" id="UP000828390"/>
    </source>
</evidence>
<dbReference type="Proteomes" id="UP000828390">
    <property type="component" value="Unassembled WGS sequence"/>
</dbReference>
<reference evidence="1" key="1">
    <citation type="journal article" date="2019" name="bioRxiv">
        <title>The Genome of the Zebra Mussel, Dreissena polymorpha: A Resource for Invasive Species Research.</title>
        <authorList>
            <person name="McCartney M.A."/>
            <person name="Auch B."/>
            <person name="Kono T."/>
            <person name="Mallez S."/>
            <person name="Zhang Y."/>
            <person name="Obille A."/>
            <person name="Becker A."/>
            <person name="Abrahante J.E."/>
            <person name="Garbe J."/>
            <person name="Badalamenti J.P."/>
            <person name="Herman A."/>
            <person name="Mangelson H."/>
            <person name="Liachko I."/>
            <person name="Sullivan S."/>
            <person name="Sone E.D."/>
            <person name="Koren S."/>
            <person name="Silverstein K.A.T."/>
            <person name="Beckman K.B."/>
            <person name="Gohl D.M."/>
        </authorList>
    </citation>
    <scope>NUCLEOTIDE SEQUENCE</scope>
    <source>
        <strain evidence="1">Duluth1</strain>
        <tissue evidence="1">Whole animal</tissue>
    </source>
</reference>
<dbReference type="Gene3D" id="2.120.10.30">
    <property type="entry name" value="TolB, C-terminal domain"/>
    <property type="match status" value="1"/>
</dbReference>
<reference evidence="1" key="2">
    <citation type="submission" date="2020-11" db="EMBL/GenBank/DDBJ databases">
        <authorList>
            <person name="McCartney M.A."/>
            <person name="Auch B."/>
            <person name="Kono T."/>
            <person name="Mallez S."/>
            <person name="Becker A."/>
            <person name="Gohl D.M."/>
            <person name="Silverstein K.A.T."/>
            <person name="Koren S."/>
            <person name="Bechman K.B."/>
            <person name="Herman A."/>
            <person name="Abrahante J.E."/>
            <person name="Garbe J."/>
        </authorList>
    </citation>
    <scope>NUCLEOTIDE SEQUENCE</scope>
    <source>
        <strain evidence="1">Duluth1</strain>
        <tissue evidence="1">Whole animal</tissue>
    </source>
</reference>
<sequence>MCAVSEKIDCVLVCVCFPDKKQIHVHELKKGKESKLLYVVQTSFRPESLANIKKDVIVLSINTPCKDCTVASFEHFTLPGQPSTELIDGDNIADATLIRTGVNMTILVARNTRVSCYKIQRTNTKIKIKHEMWYYKWHTNKIFKDVRDITTDNEGNTYVCATGTNNIHQVSYIYFADNRILLKEIKKPTSILIDSKNSRIIICCDEDNNVHEYRFI</sequence>
<dbReference type="SUPFAM" id="SSF101898">
    <property type="entry name" value="NHL repeat"/>
    <property type="match status" value="1"/>
</dbReference>
<comment type="caution">
    <text evidence="1">The sequence shown here is derived from an EMBL/GenBank/DDBJ whole genome shotgun (WGS) entry which is preliminary data.</text>
</comment>
<dbReference type="InterPro" id="IPR011042">
    <property type="entry name" value="6-blade_b-propeller_TolB-like"/>
</dbReference>
<evidence type="ECO:0000313" key="1">
    <source>
        <dbReference type="EMBL" id="KAH3798897.1"/>
    </source>
</evidence>
<keyword evidence="2" id="KW-1185">Reference proteome</keyword>
<organism evidence="1 2">
    <name type="scientific">Dreissena polymorpha</name>
    <name type="common">Zebra mussel</name>
    <name type="synonym">Mytilus polymorpha</name>
    <dbReference type="NCBI Taxonomy" id="45954"/>
    <lineage>
        <taxon>Eukaryota</taxon>
        <taxon>Metazoa</taxon>
        <taxon>Spiralia</taxon>
        <taxon>Lophotrochozoa</taxon>
        <taxon>Mollusca</taxon>
        <taxon>Bivalvia</taxon>
        <taxon>Autobranchia</taxon>
        <taxon>Heteroconchia</taxon>
        <taxon>Euheterodonta</taxon>
        <taxon>Imparidentia</taxon>
        <taxon>Neoheterodontei</taxon>
        <taxon>Myida</taxon>
        <taxon>Dreissenoidea</taxon>
        <taxon>Dreissenidae</taxon>
        <taxon>Dreissena</taxon>
    </lineage>
</organism>
<proteinExistence type="predicted"/>
<protein>
    <submittedName>
        <fullName evidence="1">Uncharacterized protein</fullName>
    </submittedName>
</protein>